<sequence length="168" mass="18110">MKKRMTKTGFALLFSVLIASIMLSIALAIFNIVYKELILSSAVKNSQFAFYAADAGLECALYWDYKGKVFATSTDSVLGASGVTCNGTDITAAVNTPISRTADAATTLFYLNFLPDAYCVSVTVRKESIPTKRTTIEGRGYNAGYDASTGDCSGSLDRKEERGLLVTY</sequence>
<dbReference type="Proteomes" id="UP000178344">
    <property type="component" value="Unassembled WGS sequence"/>
</dbReference>
<accession>A0A1F6CE48</accession>
<dbReference type="AlphaFoldDB" id="A0A1F6CE48"/>
<evidence type="ECO:0008006" key="3">
    <source>
        <dbReference type="Google" id="ProtNLM"/>
    </source>
</evidence>
<dbReference type="EMBL" id="MFKQ01000020">
    <property type="protein sequence ID" value="OGG47250.1"/>
    <property type="molecule type" value="Genomic_DNA"/>
</dbReference>
<protein>
    <recommendedName>
        <fullName evidence="3">Type 4 fimbrial biogenesis protein PilX N-terminal domain-containing protein</fullName>
    </recommendedName>
</protein>
<evidence type="ECO:0000313" key="1">
    <source>
        <dbReference type="EMBL" id="OGG47250.1"/>
    </source>
</evidence>
<comment type="caution">
    <text evidence="1">The sequence shown here is derived from an EMBL/GenBank/DDBJ whole genome shotgun (WGS) entry which is preliminary data.</text>
</comment>
<proteinExistence type="predicted"/>
<reference evidence="1 2" key="1">
    <citation type="journal article" date="2016" name="Nat. Commun.">
        <title>Thousands of microbial genomes shed light on interconnected biogeochemical processes in an aquifer system.</title>
        <authorList>
            <person name="Anantharaman K."/>
            <person name="Brown C.T."/>
            <person name="Hug L.A."/>
            <person name="Sharon I."/>
            <person name="Castelle C.J."/>
            <person name="Probst A.J."/>
            <person name="Thomas B.C."/>
            <person name="Singh A."/>
            <person name="Wilkins M.J."/>
            <person name="Karaoz U."/>
            <person name="Brodie E.L."/>
            <person name="Williams K.H."/>
            <person name="Hubbard S.S."/>
            <person name="Banfield J.F."/>
        </authorList>
    </citation>
    <scope>NUCLEOTIDE SEQUENCE [LARGE SCALE GENOMIC DNA]</scope>
</reference>
<evidence type="ECO:0000313" key="2">
    <source>
        <dbReference type="Proteomes" id="UP000178344"/>
    </source>
</evidence>
<gene>
    <name evidence="1" type="ORF">A2671_02225</name>
</gene>
<organism evidence="1 2">
    <name type="scientific">Candidatus Kaiserbacteria bacterium RIFCSPHIGHO2_01_FULL_49_13</name>
    <dbReference type="NCBI Taxonomy" id="1798477"/>
    <lineage>
        <taxon>Bacteria</taxon>
        <taxon>Candidatus Kaiseribacteriota</taxon>
    </lineage>
</organism>
<name>A0A1F6CE48_9BACT</name>